<dbReference type="AlphaFoldDB" id="A0A6M0JVQ5"/>
<gene>
    <name evidence="8" type="ORF">G3446_00555</name>
</gene>
<comment type="subunit">
    <text evidence="5">DNA polymerase III contains a core (composed of alpha, epsilon and theta chains) that associates with a tau subunit. This core dimerizes to form the POLIII' complex. PolIII' associates with the gamma complex (composed of gamma, delta, delta', psi and chi chains) and with the beta chain to form the complete DNA polymerase III complex.</text>
</comment>
<dbReference type="GO" id="GO:0005829">
    <property type="term" value="C:cytosol"/>
    <property type="evidence" value="ECO:0007669"/>
    <property type="project" value="TreeGrafter"/>
</dbReference>
<dbReference type="GO" id="GO:0003677">
    <property type="term" value="F:DNA binding"/>
    <property type="evidence" value="ECO:0007669"/>
    <property type="project" value="InterPro"/>
</dbReference>
<protein>
    <recommendedName>
        <fullName evidence="1">DNA-directed DNA polymerase</fullName>
        <ecNumber evidence="1">2.7.7.7</ecNumber>
    </recommendedName>
</protein>
<evidence type="ECO:0000313" key="9">
    <source>
        <dbReference type="Proteomes" id="UP000483379"/>
    </source>
</evidence>
<proteinExistence type="predicted"/>
<dbReference type="InterPro" id="IPR012337">
    <property type="entry name" value="RNaseH-like_sf"/>
</dbReference>
<evidence type="ECO:0000256" key="5">
    <source>
        <dbReference type="ARBA" id="ARBA00026073"/>
    </source>
</evidence>
<organism evidence="8 9">
    <name type="scientific">Thiorhodococcus minor</name>
    <dbReference type="NCBI Taxonomy" id="57489"/>
    <lineage>
        <taxon>Bacteria</taxon>
        <taxon>Pseudomonadati</taxon>
        <taxon>Pseudomonadota</taxon>
        <taxon>Gammaproteobacteria</taxon>
        <taxon>Chromatiales</taxon>
        <taxon>Chromatiaceae</taxon>
        <taxon>Thiorhodococcus</taxon>
    </lineage>
</organism>
<comment type="function">
    <text evidence="4">DNA polymerase III is a complex, multichain enzyme responsible for most of the replicative synthesis in bacteria. The epsilon subunit contain the editing function and is a proofreading 3'-5' exonuclease.</text>
</comment>
<sequence>METIAVIDFETTGLVPAQGDRATEIGVVLVRDGQIVDRYQSLMNAGRHIPAFIEHLTGITNAMLRAAPPAAQVMAEVADFVSALPLVAHNASFDRKFWDAELARIGHERTQDFVCTLLVAKRVLPEAPSYKLGSLIAFAGLPAAARAHRALADAEMAAHLTVHLQRTLMERFELAGVPHTLLGRIQKTPKSQLEPCLRRTIASPGRAPSSLITADA</sequence>
<dbReference type="InterPro" id="IPR013520">
    <property type="entry name" value="Ribonucl_H"/>
</dbReference>
<evidence type="ECO:0000256" key="3">
    <source>
        <dbReference type="ARBA" id="ARBA00022839"/>
    </source>
</evidence>
<keyword evidence="3 8" id="KW-0378">Hydrolase</keyword>
<evidence type="ECO:0000313" key="8">
    <source>
        <dbReference type="EMBL" id="NEV60397.1"/>
    </source>
</evidence>
<dbReference type="GO" id="GO:0045004">
    <property type="term" value="P:DNA replication proofreading"/>
    <property type="evidence" value="ECO:0007669"/>
    <property type="project" value="TreeGrafter"/>
</dbReference>
<dbReference type="Gene3D" id="3.30.420.10">
    <property type="entry name" value="Ribonuclease H-like superfamily/Ribonuclease H"/>
    <property type="match status" value="1"/>
</dbReference>
<dbReference type="GO" id="GO:0003887">
    <property type="term" value="F:DNA-directed DNA polymerase activity"/>
    <property type="evidence" value="ECO:0007669"/>
    <property type="project" value="UniProtKB-EC"/>
</dbReference>
<evidence type="ECO:0000256" key="2">
    <source>
        <dbReference type="ARBA" id="ARBA00022722"/>
    </source>
</evidence>
<keyword evidence="3 8" id="KW-0269">Exonuclease</keyword>
<dbReference type="Proteomes" id="UP000483379">
    <property type="component" value="Unassembled WGS sequence"/>
</dbReference>
<dbReference type="RefSeq" id="WP_164450439.1">
    <property type="nucleotide sequence ID" value="NZ_JAAIJQ010000001.1"/>
</dbReference>
<dbReference type="GO" id="GO:0008408">
    <property type="term" value="F:3'-5' exonuclease activity"/>
    <property type="evidence" value="ECO:0007669"/>
    <property type="project" value="TreeGrafter"/>
</dbReference>
<dbReference type="PANTHER" id="PTHR30231:SF37">
    <property type="entry name" value="EXODEOXYRIBONUCLEASE 10"/>
    <property type="match status" value="1"/>
</dbReference>
<dbReference type="FunFam" id="3.30.420.10:FF:000045">
    <property type="entry name" value="3'-5' exonuclease DinG"/>
    <property type="match status" value="1"/>
</dbReference>
<evidence type="ECO:0000259" key="7">
    <source>
        <dbReference type="SMART" id="SM00479"/>
    </source>
</evidence>
<dbReference type="EC" id="2.7.7.7" evidence="1"/>
<evidence type="ECO:0000256" key="4">
    <source>
        <dbReference type="ARBA" id="ARBA00025483"/>
    </source>
</evidence>
<dbReference type="EMBL" id="JAAIJQ010000001">
    <property type="protein sequence ID" value="NEV60397.1"/>
    <property type="molecule type" value="Genomic_DNA"/>
</dbReference>
<evidence type="ECO:0000256" key="6">
    <source>
        <dbReference type="ARBA" id="ARBA00049244"/>
    </source>
</evidence>
<dbReference type="NCBIfam" id="TIGR00573">
    <property type="entry name" value="dnaq"/>
    <property type="match status" value="1"/>
</dbReference>
<dbReference type="InterPro" id="IPR006054">
    <property type="entry name" value="DnaQ"/>
</dbReference>
<dbReference type="SMART" id="SM00479">
    <property type="entry name" value="EXOIII"/>
    <property type="match status" value="1"/>
</dbReference>
<dbReference type="Pfam" id="PF00929">
    <property type="entry name" value="RNase_T"/>
    <property type="match status" value="1"/>
</dbReference>
<comment type="catalytic activity">
    <reaction evidence="6">
        <text>DNA(n) + a 2'-deoxyribonucleoside 5'-triphosphate = DNA(n+1) + diphosphate</text>
        <dbReference type="Rhea" id="RHEA:22508"/>
        <dbReference type="Rhea" id="RHEA-COMP:17339"/>
        <dbReference type="Rhea" id="RHEA-COMP:17340"/>
        <dbReference type="ChEBI" id="CHEBI:33019"/>
        <dbReference type="ChEBI" id="CHEBI:61560"/>
        <dbReference type="ChEBI" id="CHEBI:173112"/>
        <dbReference type="EC" id="2.7.7.7"/>
    </reaction>
</comment>
<reference evidence="8 9" key="1">
    <citation type="submission" date="2020-02" db="EMBL/GenBank/DDBJ databases">
        <title>Genome sequences of Thiorhodococcus mannitoliphagus and Thiorhodococcus minor, purple sulfur photosynthetic bacteria in the gammaproteobacterial family, Chromatiaceae.</title>
        <authorList>
            <person name="Aviles F.A."/>
            <person name="Meyer T.E."/>
            <person name="Kyndt J.A."/>
        </authorList>
    </citation>
    <scope>NUCLEOTIDE SEQUENCE [LARGE SCALE GENOMIC DNA]</scope>
    <source>
        <strain evidence="8 9">DSM 11518</strain>
    </source>
</reference>
<keyword evidence="2" id="KW-0540">Nuclease</keyword>
<dbReference type="PANTHER" id="PTHR30231">
    <property type="entry name" value="DNA POLYMERASE III SUBUNIT EPSILON"/>
    <property type="match status" value="1"/>
</dbReference>
<comment type="caution">
    <text evidence="8">The sequence shown here is derived from an EMBL/GenBank/DDBJ whole genome shotgun (WGS) entry which is preliminary data.</text>
</comment>
<accession>A0A6M0JVQ5</accession>
<name>A0A6M0JVQ5_9GAMM</name>
<feature type="domain" description="Exonuclease" evidence="7">
    <location>
        <begin position="3"/>
        <end position="170"/>
    </location>
</feature>
<evidence type="ECO:0000256" key="1">
    <source>
        <dbReference type="ARBA" id="ARBA00012417"/>
    </source>
</evidence>
<dbReference type="SUPFAM" id="SSF53098">
    <property type="entry name" value="Ribonuclease H-like"/>
    <property type="match status" value="1"/>
</dbReference>
<dbReference type="InterPro" id="IPR036397">
    <property type="entry name" value="RNaseH_sf"/>
</dbReference>
<keyword evidence="9" id="KW-1185">Reference proteome</keyword>
<dbReference type="CDD" id="cd06127">
    <property type="entry name" value="DEDDh"/>
    <property type="match status" value="1"/>
</dbReference>